<evidence type="ECO:0000256" key="1">
    <source>
        <dbReference type="SAM" id="MobiDB-lite"/>
    </source>
</evidence>
<protein>
    <submittedName>
        <fullName evidence="2">Uncharacterized protein</fullName>
    </submittedName>
</protein>
<dbReference type="RefSeq" id="WP_230369929.1">
    <property type="nucleotide sequence ID" value="NZ_WLYX01000001.1"/>
</dbReference>
<dbReference type="EMBL" id="WLYX01000001">
    <property type="protein sequence ID" value="MTD33151.1"/>
    <property type="molecule type" value="Genomic_DNA"/>
</dbReference>
<evidence type="ECO:0000313" key="2">
    <source>
        <dbReference type="EMBL" id="MTD33151.1"/>
    </source>
</evidence>
<organism evidence="2 3">
    <name type="scientific">Paludibacterium denitrificans</name>
    <dbReference type="NCBI Taxonomy" id="2675226"/>
    <lineage>
        <taxon>Bacteria</taxon>
        <taxon>Pseudomonadati</taxon>
        <taxon>Pseudomonadota</taxon>
        <taxon>Betaproteobacteria</taxon>
        <taxon>Neisseriales</taxon>
        <taxon>Chromobacteriaceae</taxon>
        <taxon>Paludibacterium</taxon>
    </lineage>
</organism>
<dbReference type="Proteomes" id="UP000446658">
    <property type="component" value="Unassembled WGS sequence"/>
</dbReference>
<evidence type="ECO:0000313" key="3">
    <source>
        <dbReference type="Proteomes" id="UP000446658"/>
    </source>
</evidence>
<reference evidence="2 3" key="1">
    <citation type="submission" date="2019-11" db="EMBL/GenBank/DDBJ databases">
        <title>Draft genome sequence of Paludibacterium sp. dN18-1.</title>
        <authorList>
            <person name="Im W.-T."/>
        </authorList>
    </citation>
    <scope>NUCLEOTIDE SEQUENCE [LARGE SCALE GENOMIC DNA]</scope>
    <source>
        <strain evidence="3">dN 18-1</strain>
    </source>
</reference>
<proteinExistence type="predicted"/>
<feature type="region of interest" description="Disordered" evidence="1">
    <location>
        <begin position="1"/>
        <end position="21"/>
    </location>
</feature>
<sequence length="45" mass="4853">MPPVKVASKNNDPASVPPPPWVQATPFDCNKPANTIETMVCRTMA</sequence>
<comment type="caution">
    <text evidence="2">The sequence shown here is derived from an EMBL/GenBank/DDBJ whole genome shotgun (WGS) entry which is preliminary data.</text>
</comment>
<accession>A0A844GCZ0</accession>
<name>A0A844GCZ0_9NEIS</name>
<keyword evidence="3" id="KW-1185">Reference proteome</keyword>
<dbReference type="AlphaFoldDB" id="A0A844GCZ0"/>
<gene>
    <name evidence="2" type="ORF">GKE73_08225</name>
</gene>